<organism evidence="1">
    <name type="scientific">Rhizophora mucronata</name>
    <name type="common">Asiatic mangrove</name>
    <dbReference type="NCBI Taxonomy" id="61149"/>
    <lineage>
        <taxon>Eukaryota</taxon>
        <taxon>Viridiplantae</taxon>
        <taxon>Streptophyta</taxon>
        <taxon>Embryophyta</taxon>
        <taxon>Tracheophyta</taxon>
        <taxon>Spermatophyta</taxon>
        <taxon>Magnoliopsida</taxon>
        <taxon>eudicotyledons</taxon>
        <taxon>Gunneridae</taxon>
        <taxon>Pentapetalae</taxon>
        <taxon>rosids</taxon>
        <taxon>fabids</taxon>
        <taxon>Malpighiales</taxon>
        <taxon>Rhizophoraceae</taxon>
        <taxon>Rhizophora</taxon>
    </lineage>
</organism>
<reference evidence="1" key="1">
    <citation type="submission" date="2018-02" db="EMBL/GenBank/DDBJ databases">
        <title>Rhizophora mucronata_Transcriptome.</title>
        <authorList>
            <person name="Meera S.P."/>
            <person name="Sreeshan A."/>
            <person name="Augustine A."/>
        </authorList>
    </citation>
    <scope>NUCLEOTIDE SEQUENCE</scope>
    <source>
        <tissue evidence="1">Leaf</tissue>
    </source>
</reference>
<protein>
    <submittedName>
        <fullName evidence="1">Uncharacterized protein</fullName>
    </submittedName>
</protein>
<sequence>MGLLVTQGCVGWSQQRAVYRVVGRT</sequence>
<evidence type="ECO:0000313" key="1">
    <source>
        <dbReference type="EMBL" id="MBX74409.1"/>
    </source>
</evidence>
<accession>A0A2P2R546</accession>
<proteinExistence type="predicted"/>
<dbReference type="EMBL" id="GGEC01093925">
    <property type="protein sequence ID" value="MBX74409.1"/>
    <property type="molecule type" value="Transcribed_RNA"/>
</dbReference>
<dbReference type="AlphaFoldDB" id="A0A2P2R546"/>
<name>A0A2P2R546_RHIMU</name>